<gene>
    <name evidence="1" type="ORF">HMPREF0555_1126</name>
</gene>
<proteinExistence type="predicted"/>
<feature type="non-terminal residue" evidence="1">
    <location>
        <position position="1"/>
    </location>
</feature>
<comment type="caution">
    <text evidence="1">The sequence shown here is derived from an EMBL/GenBank/DDBJ whole genome shotgun (WGS) entry which is preliminary data.</text>
</comment>
<dbReference type="EMBL" id="ACKV01000064">
    <property type="protein sequence ID" value="EEJ42283.1"/>
    <property type="molecule type" value="Genomic_DNA"/>
</dbReference>
<dbReference type="GO" id="GO:0004553">
    <property type="term" value="F:hydrolase activity, hydrolyzing O-glycosyl compounds"/>
    <property type="evidence" value="ECO:0007669"/>
    <property type="project" value="InterPro"/>
</dbReference>
<accession>C2KKG0</accession>
<protein>
    <submittedName>
        <fullName evidence="1">Uncharacterized protein</fullName>
    </submittedName>
</protein>
<dbReference type="HOGENOM" id="CLU_3073340_0_0_9"/>
<dbReference type="Gene3D" id="3.20.20.300">
    <property type="entry name" value="Glycoside hydrolase, family 3, N-terminal domain"/>
    <property type="match status" value="1"/>
</dbReference>
<name>C2KKG0_LEUMC</name>
<organism evidence="1 2">
    <name type="scientific">Leuconostoc mesenteroides subsp. cremoris ATCC 19254</name>
    <dbReference type="NCBI Taxonomy" id="586220"/>
    <lineage>
        <taxon>Bacteria</taxon>
        <taxon>Bacillati</taxon>
        <taxon>Bacillota</taxon>
        <taxon>Bacilli</taxon>
        <taxon>Lactobacillales</taxon>
        <taxon>Lactobacillaceae</taxon>
        <taxon>Leuconostoc</taxon>
    </lineage>
</organism>
<dbReference type="InterPro" id="IPR036962">
    <property type="entry name" value="Glyco_hydro_3_N_sf"/>
</dbReference>
<dbReference type="GO" id="GO:0005975">
    <property type="term" value="P:carbohydrate metabolic process"/>
    <property type="evidence" value="ECO:0007669"/>
    <property type="project" value="InterPro"/>
</dbReference>
<evidence type="ECO:0000313" key="1">
    <source>
        <dbReference type="EMBL" id="EEJ42283.1"/>
    </source>
</evidence>
<reference evidence="1 2" key="1">
    <citation type="submission" date="2009-04" db="EMBL/GenBank/DDBJ databases">
        <authorList>
            <person name="Qin X."/>
            <person name="Bachman B."/>
            <person name="Battles P."/>
            <person name="Bell A."/>
            <person name="Bess C."/>
            <person name="Bickham C."/>
            <person name="Chaboub L."/>
            <person name="Chen D."/>
            <person name="Coyle M."/>
            <person name="Deiros D.R."/>
            <person name="Dinh H."/>
            <person name="Forbes L."/>
            <person name="Fowler G."/>
            <person name="Francisco L."/>
            <person name="Fu Q."/>
            <person name="Gubbala S."/>
            <person name="Hale W."/>
            <person name="Han Y."/>
            <person name="Hemphill L."/>
            <person name="Highlander S.K."/>
            <person name="Hirani K."/>
            <person name="Hogues M."/>
            <person name="Jackson L."/>
            <person name="Jakkamsetti A."/>
            <person name="Javaid M."/>
            <person name="Jiang H."/>
            <person name="Korchina V."/>
            <person name="Kovar C."/>
            <person name="Lara F."/>
            <person name="Lee S."/>
            <person name="Mata R."/>
            <person name="Mathew T."/>
            <person name="Moen C."/>
            <person name="Morales K."/>
            <person name="Munidasa M."/>
            <person name="Nazareth L."/>
            <person name="Ngo R."/>
            <person name="Nguyen L."/>
            <person name="Okwuonu G."/>
            <person name="Ongeri F."/>
            <person name="Patil S."/>
            <person name="Petrosino J."/>
            <person name="Pham C."/>
            <person name="Pham P."/>
            <person name="Pu L.-L."/>
            <person name="Puazo M."/>
            <person name="Raj R."/>
            <person name="Reid J."/>
            <person name="Rouhana J."/>
            <person name="Saada N."/>
            <person name="Shang Y."/>
            <person name="Simmons D."/>
            <person name="Thornton R."/>
            <person name="Warren J."/>
            <person name="Weissenberger G."/>
            <person name="Zhang J."/>
            <person name="Zhang L."/>
            <person name="Zhou C."/>
            <person name="Zhu D."/>
            <person name="Muzny D."/>
            <person name="Worley K."/>
            <person name="Gibbs R."/>
        </authorList>
    </citation>
    <scope>NUCLEOTIDE SEQUENCE [LARGE SCALE GENOMIC DNA]</scope>
    <source>
        <strain evidence="1 2">ATCC 19254</strain>
    </source>
</reference>
<dbReference type="Proteomes" id="UP000004283">
    <property type="component" value="Unassembled WGS sequence"/>
</dbReference>
<dbReference type="AlphaFoldDB" id="C2KKG0"/>
<sequence length="53" mass="5500">IPKIMVTDGPSGLRKQASSADALGLNQSVEAIAFPSSALMASSFNVDMLYELG</sequence>
<evidence type="ECO:0000313" key="2">
    <source>
        <dbReference type="Proteomes" id="UP000004283"/>
    </source>
</evidence>